<feature type="domain" description="Histidine kinase" evidence="5">
    <location>
        <begin position="423"/>
        <end position="639"/>
    </location>
</feature>
<dbReference type="EMBL" id="LLXZ01000162">
    <property type="protein sequence ID" value="KRR01853.1"/>
    <property type="molecule type" value="Genomic_DNA"/>
</dbReference>
<feature type="domain" description="PAS" evidence="6">
    <location>
        <begin position="282"/>
        <end position="353"/>
    </location>
</feature>
<keyword evidence="3" id="KW-0597">Phosphoprotein</keyword>
<dbReference type="OrthoDB" id="9789238at2"/>
<accession>A0A0R3L818</accession>
<dbReference type="PANTHER" id="PTHR43065:SF42">
    <property type="entry name" value="TWO-COMPONENT SENSOR PPRA"/>
    <property type="match status" value="1"/>
</dbReference>
<keyword evidence="8" id="KW-1185">Reference proteome</keyword>
<gene>
    <name evidence="7" type="ORF">CQ12_13485</name>
</gene>
<evidence type="ECO:0000259" key="5">
    <source>
        <dbReference type="PROSITE" id="PS50109"/>
    </source>
</evidence>
<feature type="transmembrane region" description="Helical" evidence="4">
    <location>
        <begin position="245"/>
        <end position="267"/>
    </location>
</feature>
<dbReference type="InterPro" id="IPR005467">
    <property type="entry name" value="His_kinase_dom"/>
</dbReference>
<evidence type="ECO:0000313" key="7">
    <source>
        <dbReference type="EMBL" id="KRR01853.1"/>
    </source>
</evidence>
<sequence>MPIVVIGPGGAPFLIKYRDMIAPGVPVVLSDITRATYESLQLPPGYTAVITEYNLEKTLELAERLQPDARRLVVIGGSDSVSGRWRERMQKVIVGRSTKLETAYWFDLPYERLLADVSRLPPDTIVVFLTHFSDSEGKRLVPRDVAAAIATASPVPVYGFFETYLGTGVVGGYTDTYKSVGTTAADIVLEILSGTDVAKIPPRVNPELAFRVDERAMQRWNLKQTNLPPDSVVMFHVPGIWEQHYLLISGIALVIALQSMAVAGLLFQRRRRRQAEASFRESEERMTFTAASVNAGLWQFDRTTDELWATEHCRSMFGLGKGVPLTRESFIAAVHPEDRRAAVATLRGALRGQAALTDVRVVHPGGEVRWIRVRVRFEGTPEQLSGLFVDITDQKTAEIEAELQHQEVTHLMRVSVMGELSGAIAHEVNQPLTAMLTNARSALFLLDQDSINRAEMGNTLLDIVSEGKRASEVVQRLRGLLKKGKPRSEAVDLNELVGSTTALLRNELIRQQVLVETDLATNLPVVFGDSVQLQQVLLNLTVNAVDAMSATPVPQRRVMIRTLRKPAGDIQVLIRDHGPGIKMANGKQAFAPFFTTKDHGLGLGLSICSTIIRKHGGTINLRNDDGGGAVAEFSLPARVMMAAQ</sequence>
<name>A0A0R3L818_9BRAD</name>
<dbReference type="Gene3D" id="3.30.450.20">
    <property type="entry name" value="PAS domain"/>
    <property type="match status" value="1"/>
</dbReference>
<evidence type="ECO:0000256" key="1">
    <source>
        <dbReference type="ARBA" id="ARBA00000085"/>
    </source>
</evidence>
<dbReference type="CDD" id="cd00082">
    <property type="entry name" value="HisKA"/>
    <property type="match status" value="1"/>
</dbReference>
<dbReference type="AlphaFoldDB" id="A0A0R3L818"/>
<dbReference type="InterPro" id="IPR004358">
    <property type="entry name" value="Sig_transdc_His_kin-like_C"/>
</dbReference>
<evidence type="ECO:0000313" key="8">
    <source>
        <dbReference type="Proteomes" id="UP000050863"/>
    </source>
</evidence>
<dbReference type="GO" id="GO:0000155">
    <property type="term" value="F:phosphorelay sensor kinase activity"/>
    <property type="evidence" value="ECO:0007669"/>
    <property type="project" value="InterPro"/>
</dbReference>
<dbReference type="RefSeq" id="WP_057838418.1">
    <property type="nucleotide sequence ID" value="NZ_LLXZ01000162.1"/>
</dbReference>
<dbReference type="Gene3D" id="2.10.70.100">
    <property type="match status" value="1"/>
</dbReference>
<organism evidence="7 8">
    <name type="scientific">Bradyrhizobium jicamae</name>
    <dbReference type="NCBI Taxonomy" id="280332"/>
    <lineage>
        <taxon>Bacteria</taxon>
        <taxon>Pseudomonadati</taxon>
        <taxon>Pseudomonadota</taxon>
        <taxon>Alphaproteobacteria</taxon>
        <taxon>Hyphomicrobiales</taxon>
        <taxon>Nitrobacteraceae</taxon>
        <taxon>Bradyrhizobium</taxon>
    </lineage>
</organism>
<comment type="catalytic activity">
    <reaction evidence="1">
        <text>ATP + protein L-histidine = ADP + protein N-phospho-L-histidine.</text>
        <dbReference type="EC" id="2.7.13.3"/>
    </reaction>
</comment>
<dbReference type="SUPFAM" id="SSF47384">
    <property type="entry name" value="Homodimeric domain of signal transducing histidine kinase"/>
    <property type="match status" value="1"/>
</dbReference>
<dbReference type="PRINTS" id="PR00344">
    <property type="entry name" value="BCTRLSENSOR"/>
</dbReference>
<keyword evidence="4" id="KW-0472">Membrane</keyword>
<dbReference type="InterPro" id="IPR000014">
    <property type="entry name" value="PAS"/>
</dbReference>
<dbReference type="SUPFAM" id="SSF55874">
    <property type="entry name" value="ATPase domain of HSP90 chaperone/DNA topoisomerase II/histidine kinase"/>
    <property type="match status" value="1"/>
</dbReference>
<dbReference type="Pfam" id="PF08447">
    <property type="entry name" value="PAS_3"/>
    <property type="match status" value="1"/>
</dbReference>
<dbReference type="SUPFAM" id="SSF55785">
    <property type="entry name" value="PYP-like sensor domain (PAS domain)"/>
    <property type="match status" value="1"/>
</dbReference>
<dbReference type="STRING" id="280332.CQ12_13485"/>
<reference evidence="7 8" key="1">
    <citation type="submission" date="2014-03" db="EMBL/GenBank/DDBJ databases">
        <title>Bradyrhizobium valentinum sp. nov., isolated from effective nodules of Lupinus mariae-josephae, a lupine endemic of basic-lime soils in Eastern Spain.</title>
        <authorList>
            <person name="Duran D."/>
            <person name="Rey L."/>
            <person name="Navarro A."/>
            <person name="Busquets A."/>
            <person name="Imperial J."/>
            <person name="Ruiz-Argueso T."/>
        </authorList>
    </citation>
    <scope>NUCLEOTIDE SEQUENCE [LARGE SCALE GENOMIC DNA]</scope>
    <source>
        <strain evidence="7 8">PAC68</strain>
    </source>
</reference>
<dbReference type="InterPro" id="IPR003594">
    <property type="entry name" value="HATPase_dom"/>
</dbReference>
<dbReference type="Pfam" id="PF02518">
    <property type="entry name" value="HATPase_c"/>
    <property type="match status" value="1"/>
</dbReference>
<evidence type="ECO:0000256" key="3">
    <source>
        <dbReference type="ARBA" id="ARBA00022553"/>
    </source>
</evidence>
<dbReference type="PROSITE" id="PS50112">
    <property type="entry name" value="PAS"/>
    <property type="match status" value="1"/>
</dbReference>
<dbReference type="InterPro" id="IPR035965">
    <property type="entry name" value="PAS-like_dom_sf"/>
</dbReference>
<protein>
    <recommendedName>
        <fullName evidence="2">histidine kinase</fullName>
        <ecNumber evidence="2">2.7.13.3</ecNumber>
    </recommendedName>
</protein>
<dbReference type="Gene3D" id="1.10.287.130">
    <property type="match status" value="1"/>
</dbReference>
<evidence type="ECO:0000256" key="2">
    <source>
        <dbReference type="ARBA" id="ARBA00012438"/>
    </source>
</evidence>
<dbReference type="PANTHER" id="PTHR43065">
    <property type="entry name" value="SENSOR HISTIDINE KINASE"/>
    <property type="match status" value="1"/>
</dbReference>
<comment type="caution">
    <text evidence="7">The sequence shown here is derived from an EMBL/GenBank/DDBJ whole genome shotgun (WGS) entry which is preliminary data.</text>
</comment>
<dbReference type="EC" id="2.7.13.3" evidence="2"/>
<evidence type="ECO:0000259" key="6">
    <source>
        <dbReference type="PROSITE" id="PS50112"/>
    </source>
</evidence>
<dbReference type="Gene3D" id="3.30.565.10">
    <property type="entry name" value="Histidine kinase-like ATPase, C-terminal domain"/>
    <property type="match status" value="1"/>
</dbReference>
<dbReference type="InterPro" id="IPR036097">
    <property type="entry name" value="HisK_dim/P_sf"/>
</dbReference>
<keyword evidence="4" id="KW-0812">Transmembrane</keyword>
<dbReference type="SMART" id="SM00387">
    <property type="entry name" value="HATPase_c"/>
    <property type="match status" value="1"/>
</dbReference>
<keyword evidence="4" id="KW-1133">Transmembrane helix</keyword>
<dbReference type="InterPro" id="IPR003661">
    <property type="entry name" value="HisK_dim/P_dom"/>
</dbReference>
<dbReference type="PROSITE" id="PS50109">
    <property type="entry name" value="HIS_KIN"/>
    <property type="match status" value="1"/>
</dbReference>
<dbReference type="CDD" id="cd00130">
    <property type="entry name" value="PAS"/>
    <property type="match status" value="1"/>
</dbReference>
<proteinExistence type="predicted"/>
<evidence type="ECO:0000256" key="4">
    <source>
        <dbReference type="SAM" id="Phobius"/>
    </source>
</evidence>
<dbReference type="InterPro" id="IPR036890">
    <property type="entry name" value="HATPase_C_sf"/>
</dbReference>
<dbReference type="Proteomes" id="UP000050863">
    <property type="component" value="Unassembled WGS sequence"/>
</dbReference>
<dbReference type="InterPro" id="IPR013655">
    <property type="entry name" value="PAS_fold_3"/>
</dbReference>